<evidence type="ECO:0000313" key="2">
    <source>
        <dbReference type="Proteomes" id="UP000316621"/>
    </source>
</evidence>
<dbReference type="Gramene" id="RZC52848">
    <property type="protein sequence ID" value="RZC52848"/>
    <property type="gene ID" value="C5167_021262"/>
</dbReference>
<dbReference type="AlphaFoldDB" id="A0A4Y7IZC4"/>
<accession>A0A4Y7IZC4</accession>
<dbReference type="UniPathway" id="UPA00143"/>
<dbReference type="Proteomes" id="UP000316621">
    <property type="component" value="Chromosome 2"/>
</dbReference>
<keyword evidence="2" id="KW-1185">Reference proteome</keyword>
<dbReference type="PANTHER" id="PTHR31060:SF33">
    <property type="entry name" value="OS04G0278000 PROTEIN"/>
    <property type="match status" value="1"/>
</dbReference>
<dbReference type="PANTHER" id="PTHR31060">
    <property type="entry name" value="OSJNBA0011J08.25 PROTEIN-RELATED"/>
    <property type="match status" value="1"/>
</dbReference>
<reference evidence="1 2" key="1">
    <citation type="journal article" date="2018" name="Science">
        <title>The opium poppy genome and morphinan production.</title>
        <authorList>
            <person name="Guo L."/>
            <person name="Winzer T."/>
            <person name="Yang X."/>
            <person name="Li Y."/>
            <person name="Ning Z."/>
            <person name="He Z."/>
            <person name="Teodor R."/>
            <person name="Lu Y."/>
            <person name="Bowser T.A."/>
            <person name="Graham I.A."/>
            <person name="Ye K."/>
        </authorList>
    </citation>
    <scope>NUCLEOTIDE SEQUENCE [LARGE SCALE GENOMIC DNA]</scope>
    <source>
        <strain evidence="2">cv. HN1</strain>
        <tissue evidence="1">Leaves</tissue>
    </source>
</reference>
<dbReference type="EMBL" id="CM010716">
    <property type="protein sequence ID" value="RZC52848.1"/>
    <property type="molecule type" value="Genomic_DNA"/>
</dbReference>
<organism evidence="1 2">
    <name type="scientific">Papaver somniferum</name>
    <name type="common">Opium poppy</name>
    <dbReference type="NCBI Taxonomy" id="3469"/>
    <lineage>
        <taxon>Eukaryota</taxon>
        <taxon>Viridiplantae</taxon>
        <taxon>Streptophyta</taxon>
        <taxon>Embryophyta</taxon>
        <taxon>Tracheophyta</taxon>
        <taxon>Spermatophyta</taxon>
        <taxon>Magnoliopsida</taxon>
        <taxon>Ranunculales</taxon>
        <taxon>Papaveraceae</taxon>
        <taxon>Papaveroideae</taxon>
        <taxon>Papaver</taxon>
    </lineage>
</organism>
<gene>
    <name evidence="1" type="ORF">C5167_021262</name>
</gene>
<sequence>MNNLFRDLFLQNLQVCPNTNGAQNHCFYGLLTGRVLPVRSVLAKIVPSRMPVDASHTRSNNTTKIPRTEQTKSIAVTEYSDLITAVLFWEEAMKSTYQRTTKAAADFGYSKECPDRESSPVAAGIMFTRGVLSCLKYLEAVPWSEDEEEKLKSLFTRYTYDKKPS</sequence>
<dbReference type="GO" id="GO:0016567">
    <property type="term" value="P:protein ubiquitination"/>
    <property type="evidence" value="ECO:0007669"/>
    <property type="project" value="UniProtKB-UniPathway"/>
</dbReference>
<dbReference type="InterPro" id="IPR038920">
    <property type="entry name" value="At3g05675-like"/>
</dbReference>
<proteinExistence type="predicted"/>
<protein>
    <submittedName>
        <fullName evidence="1">Uncharacterized protein</fullName>
    </submittedName>
</protein>
<evidence type="ECO:0000313" key="1">
    <source>
        <dbReference type="EMBL" id="RZC52848.1"/>
    </source>
</evidence>
<name>A0A4Y7IZC4_PAPSO</name>